<keyword evidence="2" id="KW-1185">Reference proteome</keyword>
<dbReference type="EMBL" id="JH432102">
    <property type="status" value="NOT_ANNOTATED_CDS"/>
    <property type="molecule type" value="Genomic_DNA"/>
</dbReference>
<protein>
    <submittedName>
        <fullName evidence="1">Uncharacterized protein</fullName>
    </submittedName>
</protein>
<reference evidence="1" key="2">
    <citation type="submission" date="2015-02" db="UniProtKB">
        <authorList>
            <consortium name="EnsemblMetazoa"/>
        </authorList>
    </citation>
    <scope>IDENTIFICATION</scope>
</reference>
<accession>T1JM17</accession>
<name>T1JM17_STRMM</name>
<reference evidence="2" key="1">
    <citation type="submission" date="2011-05" db="EMBL/GenBank/DDBJ databases">
        <authorList>
            <person name="Richards S.R."/>
            <person name="Qu J."/>
            <person name="Jiang H."/>
            <person name="Jhangiani S.N."/>
            <person name="Agravi P."/>
            <person name="Goodspeed R."/>
            <person name="Gross S."/>
            <person name="Mandapat C."/>
            <person name="Jackson L."/>
            <person name="Mathew T."/>
            <person name="Pu L."/>
            <person name="Thornton R."/>
            <person name="Saada N."/>
            <person name="Wilczek-Boney K.B."/>
            <person name="Lee S."/>
            <person name="Kovar C."/>
            <person name="Wu Y."/>
            <person name="Scherer S.E."/>
            <person name="Worley K.C."/>
            <person name="Muzny D.M."/>
            <person name="Gibbs R."/>
        </authorList>
    </citation>
    <scope>NUCLEOTIDE SEQUENCE</scope>
    <source>
        <strain evidence="2">Brora</strain>
    </source>
</reference>
<dbReference type="HOGENOM" id="CLU_2725414_0_0_1"/>
<dbReference type="AlphaFoldDB" id="T1JM17"/>
<dbReference type="Proteomes" id="UP000014500">
    <property type="component" value="Unassembled WGS sequence"/>
</dbReference>
<evidence type="ECO:0000313" key="1">
    <source>
        <dbReference type="EnsemblMetazoa" id="SMAR014897-PA"/>
    </source>
</evidence>
<evidence type="ECO:0000313" key="2">
    <source>
        <dbReference type="Proteomes" id="UP000014500"/>
    </source>
</evidence>
<sequence>MCARYWHGERRDRMAEAATHPDTRAVILRPGHLNKEGVNMKICRHLFMKVSFVHELLNRKKLSIRSGANRKN</sequence>
<organism evidence="1 2">
    <name type="scientific">Strigamia maritima</name>
    <name type="common">European centipede</name>
    <name type="synonym">Geophilus maritimus</name>
    <dbReference type="NCBI Taxonomy" id="126957"/>
    <lineage>
        <taxon>Eukaryota</taxon>
        <taxon>Metazoa</taxon>
        <taxon>Ecdysozoa</taxon>
        <taxon>Arthropoda</taxon>
        <taxon>Myriapoda</taxon>
        <taxon>Chilopoda</taxon>
        <taxon>Pleurostigmophora</taxon>
        <taxon>Geophilomorpha</taxon>
        <taxon>Linotaeniidae</taxon>
        <taxon>Strigamia</taxon>
    </lineage>
</organism>
<proteinExistence type="predicted"/>
<dbReference type="EnsemblMetazoa" id="SMAR014897-RA">
    <property type="protein sequence ID" value="SMAR014897-PA"/>
    <property type="gene ID" value="SMAR014897"/>
</dbReference>